<reference evidence="2 3" key="1">
    <citation type="submission" date="2014-02" db="EMBL/GenBank/DDBJ databases">
        <title>Draft genome sequence of Lysinibacillus massiliensis CCUG 49529.</title>
        <authorList>
            <person name="Zhang F."/>
            <person name="Wang G."/>
            <person name="Zhang L."/>
        </authorList>
    </citation>
    <scope>NUCLEOTIDE SEQUENCE [LARGE SCALE GENOMIC DNA]</scope>
    <source>
        <strain evidence="2 3">CCUG 49529</strain>
    </source>
</reference>
<sequence length="197" mass="23326">MEDLFIEYMKNPIYYQYLLKFKELGKYTYYHMIDVFTLSTLFCRKEGIPNIEDIAIGFLFHDIGKLYTPVHLLKKEGKLTKKEILIVQKQLEKGYDLLKQIGLEKVIYMAKSQYERITGSGYREELEDEELPKEVQILKIIDRYSVITLRRSYEEVVAVSHAIDILYNESHLYNKELLNSFIDFIGIYPENSIVSLK</sequence>
<dbReference type="PANTHER" id="PTHR43155:SF2">
    <property type="entry name" value="CYCLIC DI-GMP PHOSPHODIESTERASE PA4108"/>
    <property type="match status" value="1"/>
</dbReference>
<accession>A0A0A3J3H6</accession>
<dbReference type="PROSITE" id="PS51832">
    <property type="entry name" value="HD_GYP"/>
    <property type="match status" value="1"/>
</dbReference>
<name>A0A0A3J3H6_9BACL</name>
<dbReference type="CDD" id="cd00077">
    <property type="entry name" value="HDc"/>
    <property type="match status" value="1"/>
</dbReference>
<dbReference type="Gene3D" id="1.10.3210.10">
    <property type="entry name" value="Hypothetical protein af1432"/>
    <property type="match status" value="1"/>
</dbReference>
<protein>
    <recommendedName>
        <fullName evidence="1">HD-GYP domain-containing protein</fullName>
    </recommendedName>
</protein>
<dbReference type="EMBL" id="JPVQ01000005">
    <property type="protein sequence ID" value="KGR91599.1"/>
    <property type="molecule type" value="Genomic_DNA"/>
</dbReference>
<dbReference type="Proteomes" id="UP000030595">
    <property type="component" value="Unassembled WGS sequence"/>
</dbReference>
<dbReference type="SMART" id="SM00471">
    <property type="entry name" value="HDc"/>
    <property type="match status" value="1"/>
</dbReference>
<feature type="domain" description="HD-GYP" evidence="1">
    <location>
        <begin position="1"/>
        <end position="197"/>
    </location>
</feature>
<evidence type="ECO:0000313" key="2">
    <source>
        <dbReference type="EMBL" id="KGR91599.1"/>
    </source>
</evidence>
<gene>
    <name evidence="2" type="ORF">CD30_04640</name>
</gene>
<dbReference type="eggNOG" id="COG2206">
    <property type="taxonomic scope" value="Bacteria"/>
</dbReference>
<dbReference type="PANTHER" id="PTHR43155">
    <property type="entry name" value="CYCLIC DI-GMP PHOSPHODIESTERASE PA4108-RELATED"/>
    <property type="match status" value="1"/>
</dbReference>
<dbReference type="SUPFAM" id="SSF109604">
    <property type="entry name" value="HD-domain/PDEase-like"/>
    <property type="match status" value="1"/>
</dbReference>
<keyword evidence="3" id="KW-1185">Reference proteome</keyword>
<evidence type="ECO:0000259" key="1">
    <source>
        <dbReference type="PROSITE" id="PS51832"/>
    </source>
</evidence>
<dbReference type="InterPro" id="IPR003607">
    <property type="entry name" value="HD/PDEase_dom"/>
</dbReference>
<dbReference type="AlphaFoldDB" id="A0A0A3J3H6"/>
<comment type="caution">
    <text evidence="2">The sequence shown here is derived from an EMBL/GenBank/DDBJ whole genome shotgun (WGS) entry which is preliminary data.</text>
</comment>
<dbReference type="Pfam" id="PF13487">
    <property type="entry name" value="HD_5"/>
    <property type="match status" value="1"/>
</dbReference>
<evidence type="ECO:0000313" key="3">
    <source>
        <dbReference type="Proteomes" id="UP000030595"/>
    </source>
</evidence>
<proteinExistence type="predicted"/>
<dbReference type="InterPro" id="IPR037522">
    <property type="entry name" value="HD_GYP_dom"/>
</dbReference>
<dbReference type="RefSeq" id="WP_036173000.1">
    <property type="nucleotide sequence ID" value="NZ_AVCZ01000005.1"/>
</dbReference>
<organism evidence="2 3">
    <name type="scientific">Ureibacillus massiliensis 4400831 = CIP 108448 = CCUG 49529</name>
    <dbReference type="NCBI Taxonomy" id="1211035"/>
    <lineage>
        <taxon>Bacteria</taxon>
        <taxon>Bacillati</taxon>
        <taxon>Bacillota</taxon>
        <taxon>Bacilli</taxon>
        <taxon>Bacillales</taxon>
        <taxon>Caryophanaceae</taxon>
        <taxon>Ureibacillus</taxon>
    </lineage>
</organism>